<name>A0A947DJA6_9CYAN</name>
<gene>
    <name evidence="1" type="ORF">IXB50_21795</name>
</gene>
<reference evidence="1" key="2">
    <citation type="journal article" date="2021" name="Mar. Drugs">
        <title>Genome Reduction and Secondary Metabolism of the Marine Sponge-Associated Cyanobacterium Leptothoe.</title>
        <authorList>
            <person name="Konstantinou D."/>
            <person name="Popin R.V."/>
            <person name="Fewer D.P."/>
            <person name="Sivonen K."/>
            <person name="Gkelis S."/>
        </authorList>
    </citation>
    <scope>NUCLEOTIDE SEQUENCE</scope>
    <source>
        <strain evidence="1">TAU-MAC 1115</strain>
    </source>
</reference>
<accession>A0A947DJA6</accession>
<evidence type="ECO:0000313" key="1">
    <source>
        <dbReference type="EMBL" id="MBT9318050.1"/>
    </source>
</evidence>
<comment type="caution">
    <text evidence="1">The sequence shown here is derived from an EMBL/GenBank/DDBJ whole genome shotgun (WGS) entry which is preliminary data.</text>
</comment>
<dbReference type="AlphaFoldDB" id="A0A947DJA6"/>
<dbReference type="Proteomes" id="UP000717364">
    <property type="component" value="Unassembled WGS sequence"/>
</dbReference>
<evidence type="ECO:0000313" key="2">
    <source>
        <dbReference type="Proteomes" id="UP000717364"/>
    </source>
</evidence>
<proteinExistence type="predicted"/>
<sequence>MIGDPLVSRAEDARQQGSAIASPIYQAGRYRDLDWIPDQVGDDLGVRNCADGAV</sequence>
<organism evidence="1 2">
    <name type="scientific">Leptothoe spongobia TAU-MAC 1115</name>
    <dbReference type="NCBI Taxonomy" id="1967444"/>
    <lineage>
        <taxon>Bacteria</taxon>
        <taxon>Bacillati</taxon>
        <taxon>Cyanobacteriota</taxon>
        <taxon>Cyanophyceae</taxon>
        <taxon>Nodosilineales</taxon>
        <taxon>Cymatolegaceae</taxon>
        <taxon>Leptothoe</taxon>
        <taxon>Leptothoe spongobia</taxon>
    </lineage>
</organism>
<dbReference type="EMBL" id="JADOES010000078">
    <property type="protein sequence ID" value="MBT9318050.1"/>
    <property type="molecule type" value="Genomic_DNA"/>
</dbReference>
<keyword evidence="2" id="KW-1185">Reference proteome</keyword>
<protein>
    <submittedName>
        <fullName evidence="1">Uncharacterized protein</fullName>
    </submittedName>
</protein>
<reference evidence="1" key="1">
    <citation type="submission" date="2020-11" db="EMBL/GenBank/DDBJ databases">
        <authorList>
            <person name="Konstantinou D."/>
            <person name="Gkelis S."/>
            <person name="Popin R."/>
            <person name="Fewer D."/>
            <person name="Sivonen K."/>
        </authorList>
    </citation>
    <scope>NUCLEOTIDE SEQUENCE</scope>
    <source>
        <strain evidence="1">TAU-MAC 1115</strain>
    </source>
</reference>